<accession>A0A899FNX4</accession>
<feature type="coiled-coil region" evidence="7">
    <location>
        <begin position="67"/>
        <end position="120"/>
    </location>
</feature>
<gene>
    <name evidence="8" type="ORF">MERGE_002983</name>
</gene>
<dbReference type="GO" id="GO:0005198">
    <property type="term" value="F:structural molecule activity"/>
    <property type="evidence" value="ECO:0007669"/>
    <property type="project" value="InterPro"/>
</dbReference>
<name>A0A899FNX4_9ASCO</name>
<evidence type="ECO:0000256" key="5">
    <source>
        <dbReference type="ARBA" id="ARBA00023329"/>
    </source>
</evidence>
<evidence type="ECO:0000256" key="3">
    <source>
        <dbReference type="ARBA" id="ARBA00023136"/>
    </source>
</evidence>
<keyword evidence="4 6" id="KW-0168">Coated pit</keyword>
<evidence type="ECO:0000256" key="1">
    <source>
        <dbReference type="ARBA" id="ARBA00004180"/>
    </source>
</evidence>
<comment type="subcellular location">
    <subcellularLocation>
        <location evidence="1 6">Cytoplasmic vesicle membrane</location>
        <topology evidence="1 6">Peripheral membrane protein</topology>
        <orientation evidence="1 6">Cytoplasmic side</orientation>
    </subcellularLocation>
    <subcellularLocation>
        <location evidence="6">Membrane</location>
        <location evidence="6">Coated pit</location>
        <topology evidence="6">Peripheral membrane protein</topology>
        <orientation evidence="6">Cytoplasmic side</orientation>
    </subcellularLocation>
    <text evidence="6">Cytoplasmic face of coated pits and vesicles.</text>
</comment>
<sequence>MSNFPSLEEFNSGVCCTISGKNENESQIPDETFIKPSPLRDINAQTEKTSYIVSEDSNESVFLEKWRQEREANIQKQEEENRLKKENKIENAKKAIDDFFENYNRKKKEKIRNNREKQEEFLLNRDKQISGMLWERVAKLLNLSETSTGLEDSNMSKFKELLLSLQKDPDAPGANEI</sequence>
<dbReference type="Proteomes" id="UP000663699">
    <property type="component" value="Chromosome 7"/>
</dbReference>
<evidence type="ECO:0000256" key="4">
    <source>
        <dbReference type="ARBA" id="ARBA00023176"/>
    </source>
</evidence>
<comment type="function">
    <text evidence="6">Clathrin is the major protein of the polyhedral coat of coated pits and vesicles.</text>
</comment>
<dbReference type="GO" id="GO:0030130">
    <property type="term" value="C:clathrin coat of trans-Golgi network vesicle"/>
    <property type="evidence" value="ECO:0007669"/>
    <property type="project" value="InterPro"/>
</dbReference>
<dbReference type="GO" id="GO:0016192">
    <property type="term" value="P:vesicle-mediated transport"/>
    <property type="evidence" value="ECO:0007669"/>
    <property type="project" value="InterPro"/>
</dbReference>
<proteinExistence type="inferred from homology"/>
<keyword evidence="9" id="KW-1185">Reference proteome</keyword>
<dbReference type="InterPro" id="IPR000996">
    <property type="entry name" value="Clathrin_L-chain"/>
</dbReference>
<comment type="similarity">
    <text evidence="2 6">Belongs to the clathrin light chain family.</text>
</comment>
<keyword evidence="5 6" id="KW-0968">Cytoplasmic vesicle</keyword>
<keyword evidence="3 6" id="KW-0472">Membrane</keyword>
<evidence type="ECO:0000313" key="8">
    <source>
        <dbReference type="EMBL" id="QSL65670.1"/>
    </source>
</evidence>
<dbReference type="Pfam" id="PF01086">
    <property type="entry name" value="Clathrin_lg_ch"/>
    <property type="match status" value="1"/>
</dbReference>
<evidence type="ECO:0000256" key="6">
    <source>
        <dbReference type="RuleBase" id="RU363137"/>
    </source>
</evidence>
<dbReference type="AlphaFoldDB" id="A0A899FNX4"/>
<protein>
    <recommendedName>
        <fullName evidence="6">Clathrin light chain</fullName>
    </recommendedName>
</protein>
<dbReference type="GO" id="GO:0030132">
    <property type="term" value="C:clathrin coat of coated pit"/>
    <property type="evidence" value="ECO:0007669"/>
    <property type="project" value="InterPro"/>
</dbReference>
<evidence type="ECO:0000256" key="2">
    <source>
        <dbReference type="ARBA" id="ARBA00005263"/>
    </source>
</evidence>
<organism evidence="8 9">
    <name type="scientific">Pneumocystis wakefieldiae</name>
    <dbReference type="NCBI Taxonomy" id="38082"/>
    <lineage>
        <taxon>Eukaryota</taxon>
        <taxon>Fungi</taxon>
        <taxon>Dikarya</taxon>
        <taxon>Ascomycota</taxon>
        <taxon>Taphrinomycotina</taxon>
        <taxon>Pneumocystomycetes</taxon>
        <taxon>Pneumocystaceae</taxon>
        <taxon>Pneumocystis</taxon>
    </lineage>
</organism>
<dbReference type="EMBL" id="CP054538">
    <property type="protein sequence ID" value="QSL65670.1"/>
    <property type="molecule type" value="Genomic_DNA"/>
</dbReference>
<evidence type="ECO:0000256" key="7">
    <source>
        <dbReference type="SAM" id="Coils"/>
    </source>
</evidence>
<dbReference type="GO" id="GO:0006886">
    <property type="term" value="P:intracellular protein transport"/>
    <property type="evidence" value="ECO:0007669"/>
    <property type="project" value="InterPro"/>
</dbReference>
<keyword evidence="7" id="KW-0175">Coiled coil</keyword>
<dbReference type="OrthoDB" id="5512at2759"/>
<reference evidence="8" key="1">
    <citation type="submission" date="2020-06" db="EMBL/GenBank/DDBJ databases">
        <title>Genomes of multiple members of Pneumocystis genus reveal paths to human pathogen Pneumocystis jirovecii.</title>
        <authorList>
            <person name="Cisse O.H."/>
            <person name="Ma L."/>
            <person name="Dekker J."/>
            <person name="Khil P."/>
            <person name="Jo J."/>
            <person name="Brenchley J."/>
            <person name="Blair R."/>
            <person name="Pahar B."/>
            <person name="Chabe M."/>
            <person name="Van Rompay K.A."/>
            <person name="Keesler R."/>
            <person name="Sukura A."/>
            <person name="Hirsch V."/>
            <person name="Kutty G."/>
            <person name="Liu Y."/>
            <person name="Peng L."/>
            <person name="Chen J."/>
            <person name="Song J."/>
            <person name="Weissenbacher-Lang C."/>
            <person name="Xu J."/>
            <person name="Upham N.S."/>
            <person name="Stajich J.E."/>
            <person name="Cuomo C.A."/>
            <person name="Cushion M.T."/>
            <person name="Kovacs J.A."/>
        </authorList>
    </citation>
    <scope>NUCLEOTIDE SEQUENCE</scope>
    <source>
        <strain evidence="8">2A</strain>
    </source>
</reference>
<evidence type="ECO:0000313" key="9">
    <source>
        <dbReference type="Proteomes" id="UP000663699"/>
    </source>
</evidence>